<dbReference type="InterPro" id="IPR002701">
    <property type="entry name" value="CM_II_prokaryot"/>
</dbReference>
<dbReference type="OrthoDB" id="3825510at2"/>
<reference evidence="7 8" key="1">
    <citation type="submission" date="2019-02" db="EMBL/GenBank/DDBJ databases">
        <title>Draft genome sequence of Amycolatopsis sp. 8-3EHSu isolated from roots of Suaeda maritima.</title>
        <authorList>
            <person name="Duangmal K."/>
            <person name="Chantavorakit T."/>
        </authorList>
    </citation>
    <scope>NUCLEOTIDE SEQUENCE [LARGE SCALE GENOMIC DNA]</scope>
    <source>
        <strain evidence="7 8">8-3EHSu</strain>
    </source>
</reference>
<dbReference type="InterPro" id="IPR036263">
    <property type="entry name" value="Chorismate_II_sf"/>
</dbReference>
<dbReference type="GO" id="GO:0004106">
    <property type="term" value="F:chorismate mutase activity"/>
    <property type="evidence" value="ECO:0007669"/>
    <property type="project" value="UniProtKB-EC"/>
</dbReference>
<evidence type="ECO:0000259" key="6">
    <source>
        <dbReference type="PROSITE" id="PS51168"/>
    </source>
</evidence>
<keyword evidence="4 7" id="KW-0413">Isomerase</keyword>
<dbReference type="Pfam" id="PF01817">
    <property type="entry name" value="CM_2"/>
    <property type="match status" value="1"/>
</dbReference>
<organism evidence="7 8">
    <name type="scientific">Amycolatopsis suaedae</name>
    <dbReference type="NCBI Taxonomy" id="2510978"/>
    <lineage>
        <taxon>Bacteria</taxon>
        <taxon>Bacillati</taxon>
        <taxon>Actinomycetota</taxon>
        <taxon>Actinomycetes</taxon>
        <taxon>Pseudonocardiales</taxon>
        <taxon>Pseudonocardiaceae</taxon>
        <taxon>Amycolatopsis</taxon>
    </lineage>
</organism>
<dbReference type="EMBL" id="SFCC01000009">
    <property type="protein sequence ID" value="RZQ62453.1"/>
    <property type="molecule type" value="Genomic_DNA"/>
</dbReference>
<proteinExistence type="predicted"/>
<dbReference type="AlphaFoldDB" id="A0A4Q7J7W3"/>
<dbReference type="SUPFAM" id="SSF48600">
    <property type="entry name" value="Chorismate mutase II"/>
    <property type="match status" value="1"/>
</dbReference>
<gene>
    <name evidence="7" type="primary">aroQ</name>
    <name evidence="7" type="ORF">EWH70_19540</name>
</gene>
<feature type="chain" id="PRO_5020834860" description="chorismate mutase" evidence="5">
    <location>
        <begin position="26"/>
        <end position="201"/>
    </location>
</feature>
<evidence type="ECO:0000256" key="1">
    <source>
        <dbReference type="ARBA" id="ARBA00004817"/>
    </source>
</evidence>
<protein>
    <recommendedName>
        <fullName evidence="2">chorismate mutase</fullName>
        <ecNumber evidence="2">5.4.99.5</ecNumber>
    </recommendedName>
</protein>
<keyword evidence="3 5" id="KW-0732">Signal</keyword>
<feature type="signal peptide" evidence="5">
    <location>
        <begin position="1"/>
        <end position="25"/>
    </location>
</feature>
<name>A0A4Q7J7W3_9PSEU</name>
<evidence type="ECO:0000256" key="2">
    <source>
        <dbReference type="ARBA" id="ARBA00012404"/>
    </source>
</evidence>
<dbReference type="NCBIfam" id="TIGR01806">
    <property type="entry name" value="CM_mono2"/>
    <property type="match status" value="1"/>
</dbReference>
<comment type="pathway">
    <text evidence="1">Metabolic intermediate biosynthesis; prephenate biosynthesis; prephenate from chorismate: step 1/1.</text>
</comment>
<evidence type="ECO:0000256" key="3">
    <source>
        <dbReference type="ARBA" id="ARBA00022729"/>
    </source>
</evidence>
<accession>A0A4Q7J7W3</accession>
<dbReference type="RefSeq" id="WP_130476880.1">
    <property type="nucleotide sequence ID" value="NZ_SFCC01000009.1"/>
</dbReference>
<dbReference type="SMART" id="SM00830">
    <property type="entry name" value="CM_2"/>
    <property type="match status" value="1"/>
</dbReference>
<feature type="domain" description="Chorismate mutase" evidence="6">
    <location>
        <begin position="26"/>
        <end position="118"/>
    </location>
</feature>
<sequence>MRLRTSVVCLCVVLAASAIGPAAHAAPAAGTPVASGAAPEAGEFGPLADLLIERLRLADLVAAAKFGTGRPIDDPVREAELLATVRTEAAALGIDVDAAVAVFTDQIAASKVVQRGLFERWTEHPGEAPAPPDLGQVRTELDRLTHAILAELTATERLRHGDPLCRVHLVVARIAGAVEHRLDVLHRRALDVAVGSVCVPR</sequence>
<evidence type="ECO:0000256" key="4">
    <source>
        <dbReference type="ARBA" id="ARBA00023235"/>
    </source>
</evidence>
<comment type="caution">
    <text evidence="7">The sequence shown here is derived from an EMBL/GenBank/DDBJ whole genome shotgun (WGS) entry which is preliminary data.</text>
</comment>
<dbReference type="GO" id="GO:0046417">
    <property type="term" value="P:chorismate metabolic process"/>
    <property type="evidence" value="ECO:0007669"/>
    <property type="project" value="InterPro"/>
</dbReference>
<dbReference type="EC" id="5.4.99.5" evidence="2"/>
<dbReference type="UniPathway" id="UPA00120">
    <property type="reaction ID" value="UER00203"/>
</dbReference>
<dbReference type="PROSITE" id="PS51168">
    <property type="entry name" value="CHORISMATE_MUT_2"/>
    <property type="match status" value="1"/>
</dbReference>
<dbReference type="Gene3D" id="1.20.59.10">
    <property type="entry name" value="Chorismate mutase"/>
    <property type="match status" value="1"/>
</dbReference>
<keyword evidence="8" id="KW-1185">Reference proteome</keyword>
<evidence type="ECO:0000313" key="8">
    <source>
        <dbReference type="Proteomes" id="UP000292003"/>
    </source>
</evidence>
<dbReference type="PANTHER" id="PTHR38041">
    <property type="entry name" value="CHORISMATE MUTASE"/>
    <property type="match status" value="1"/>
</dbReference>
<evidence type="ECO:0000313" key="7">
    <source>
        <dbReference type="EMBL" id="RZQ62453.1"/>
    </source>
</evidence>
<evidence type="ECO:0000256" key="5">
    <source>
        <dbReference type="SAM" id="SignalP"/>
    </source>
</evidence>
<dbReference type="PANTHER" id="PTHR38041:SF2">
    <property type="entry name" value="SECRETED CHORISMATE MUTASE"/>
    <property type="match status" value="1"/>
</dbReference>
<dbReference type="Proteomes" id="UP000292003">
    <property type="component" value="Unassembled WGS sequence"/>
</dbReference>
<dbReference type="InterPro" id="IPR008240">
    <property type="entry name" value="Chorismate_mutase_periplasmic"/>
</dbReference>
<dbReference type="GO" id="GO:0009697">
    <property type="term" value="P:salicylic acid biosynthetic process"/>
    <property type="evidence" value="ECO:0007669"/>
    <property type="project" value="TreeGrafter"/>
</dbReference>
<dbReference type="InterPro" id="IPR036979">
    <property type="entry name" value="CM_dom_sf"/>
</dbReference>
<dbReference type="InterPro" id="IPR051331">
    <property type="entry name" value="Chorismate_mutase-related"/>
</dbReference>